<reference evidence="3" key="2">
    <citation type="journal article" date="2022" name="Res Sq">
        <title>Comparative Genomics Reveals Insights into the Divergent Evolution of Astigmatic Mites and Household Pest Adaptations.</title>
        <authorList>
            <person name="Xiong Q."/>
            <person name="Wan A.T.-Y."/>
            <person name="Liu X.-Y."/>
            <person name="Fung C.S.-H."/>
            <person name="Xiao X."/>
            <person name="Malainual N."/>
            <person name="Hou J."/>
            <person name="Wang L."/>
            <person name="Wang M."/>
            <person name="Yang K."/>
            <person name="Cui Y."/>
            <person name="Leung E."/>
            <person name="Nong W."/>
            <person name="Shin S.-K."/>
            <person name="Au S."/>
            <person name="Jeong K.Y."/>
            <person name="Chew F.T."/>
            <person name="Hui J."/>
            <person name="Leung T.F."/>
            <person name="Tungtrongchitr A."/>
            <person name="Zhong N."/>
            <person name="Liu Z."/>
            <person name="Tsui S."/>
        </authorList>
    </citation>
    <scope>NUCLEOTIDE SEQUENCE</scope>
    <source>
        <strain evidence="3">Derf</strain>
        <tissue evidence="3">Whole organism</tissue>
    </source>
</reference>
<keyword evidence="2" id="KW-0472">Membrane</keyword>
<feature type="region of interest" description="Disordered" evidence="1">
    <location>
        <begin position="345"/>
        <end position="370"/>
    </location>
</feature>
<dbReference type="AlphaFoldDB" id="A0A922HQR7"/>
<dbReference type="InterPro" id="IPR038606">
    <property type="entry name" value="To_sf"/>
</dbReference>
<feature type="compositionally biased region" description="Acidic residues" evidence="1">
    <location>
        <begin position="522"/>
        <end position="541"/>
    </location>
</feature>
<name>A0A922HQR7_DERFA</name>
<feature type="transmembrane region" description="Helical" evidence="2">
    <location>
        <begin position="21"/>
        <end position="42"/>
    </location>
</feature>
<accession>A0A922HQR7</accession>
<feature type="compositionally biased region" description="Low complexity" evidence="1">
    <location>
        <begin position="351"/>
        <end position="361"/>
    </location>
</feature>
<sequence>MAIEIYHIRRCRPNFLSTNNQSILFIITLLLLFLHSLFVSSYNDNSKNSSDDDDGTTTSETIILHPANFSKIKIKFDFGTDAQKFFKDQSSSSSYVPLKNDKAFDVNVVNPIIKNKLQRLREFLSLEQLTFDPHTLNGTAPLNDELVLLDTFNMPIHLPEYKLNVSIDTIKISGINQFNVADIAANSKSKKISALLRMPNVRLTMFYKVNGISFKSKKMESYSDKGRLTYTIYGWRTIFAGKIAAIRNDDHLEIAGFGMRSHYNYYDSQMVTFINNGGEYSSSSSSSSSSPSSSTIDISKLIASNLMKKVINEVDDKFETIMIDHLGIHETGTWNLRPMLDSFTLSDDEQQQQQQSPSSSSSKEEEEDDDGQLWMMESRMNHESISGRAGRRRNKRQVPCEPGEELDEYVDSLFRFLKRLVRVMEPFALPNATIELEEYNLQIFLHSGGVTRAYTFERKKPAWVLCQNDTISLGLTVGIEDARIHYKYRVIQDWRLLFDGDLEAQLKKAKAQVQITQLSPPESEDDEFDVQDGGSDEEEEPQVQQRVDKLKVWKPGQITVLIRGLGNFSSALSMLINQMLSDTSMFDPIIRMIETDGVVLANEMLRNVSIPIFSII</sequence>
<evidence type="ECO:0000313" key="4">
    <source>
        <dbReference type="Proteomes" id="UP000790347"/>
    </source>
</evidence>
<keyword evidence="2" id="KW-1133">Transmembrane helix</keyword>
<gene>
    <name evidence="3" type="ORF">DERF_012802</name>
</gene>
<dbReference type="Gene3D" id="3.15.10.30">
    <property type="entry name" value="Haemolymph juvenile hormone binding protein"/>
    <property type="match status" value="1"/>
</dbReference>
<organism evidence="3 4">
    <name type="scientific">Dermatophagoides farinae</name>
    <name type="common">American house dust mite</name>
    <dbReference type="NCBI Taxonomy" id="6954"/>
    <lineage>
        <taxon>Eukaryota</taxon>
        <taxon>Metazoa</taxon>
        <taxon>Ecdysozoa</taxon>
        <taxon>Arthropoda</taxon>
        <taxon>Chelicerata</taxon>
        <taxon>Arachnida</taxon>
        <taxon>Acari</taxon>
        <taxon>Acariformes</taxon>
        <taxon>Sarcoptiformes</taxon>
        <taxon>Astigmata</taxon>
        <taxon>Psoroptidia</taxon>
        <taxon>Analgoidea</taxon>
        <taxon>Pyroglyphidae</taxon>
        <taxon>Dermatophagoidinae</taxon>
        <taxon>Dermatophagoides</taxon>
    </lineage>
</organism>
<comment type="caution">
    <text evidence="3">The sequence shown here is derived from an EMBL/GenBank/DDBJ whole genome shotgun (WGS) entry which is preliminary data.</text>
</comment>
<proteinExistence type="predicted"/>
<reference evidence="3" key="1">
    <citation type="submission" date="2013-05" db="EMBL/GenBank/DDBJ databases">
        <authorList>
            <person name="Yim A.K.Y."/>
            <person name="Chan T.F."/>
            <person name="Ji K.M."/>
            <person name="Liu X.Y."/>
            <person name="Zhou J.W."/>
            <person name="Li R.Q."/>
            <person name="Yang K.Y."/>
            <person name="Li J."/>
            <person name="Li M."/>
            <person name="Law P.T.W."/>
            <person name="Wu Y.L."/>
            <person name="Cai Z.L."/>
            <person name="Qin H."/>
            <person name="Bao Y."/>
            <person name="Leung R.K.K."/>
            <person name="Ng P.K.S."/>
            <person name="Zou J."/>
            <person name="Zhong X.J."/>
            <person name="Ran P.X."/>
            <person name="Zhong N.S."/>
            <person name="Liu Z.G."/>
            <person name="Tsui S.K.W."/>
        </authorList>
    </citation>
    <scope>NUCLEOTIDE SEQUENCE</scope>
    <source>
        <strain evidence="3">Derf</strain>
        <tissue evidence="3">Whole organism</tissue>
    </source>
</reference>
<feature type="region of interest" description="Disordered" evidence="1">
    <location>
        <begin position="383"/>
        <end position="402"/>
    </location>
</feature>
<evidence type="ECO:0000256" key="1">
    <source>
        <dbReference type="SAM" id="MobiDB-lite"/>
    </source>
</evidence>
<evidence type="ECO:0000256" key="2">
    <source>
        <dbReference type="SAM" id="Phobius"/>
    </source>
</evidence>
<protein>
    <submittedName>
        <fullName evidence="3">Uncharacterized protein</fullName>
    </submittedName>
</protein>
<feature type="region of interest" description="Disordered" evidence="1">
    <location>
        <begin position="515"/>
        <end position="544"/>
    </location>
</feature>
<evidence type="ECO:0000313" key="3">
    <source>
        <dbReference type="EMBL" id="KAH9501999.1"/>
    </source>
</evidence>
<dbReference type="EMBL" id="ASGP02000006">
    <property type="protein sequence ID" value="KAH9501999.1"/>
    <property type="molecule type" value="Genomic_DNA"/>
</dbReference>
<keyword evidence="2" id="KW-0812">Transmembrane</keyword>
<dbReference type="Proteomes" id="UP000790347">
    <property type="component" value="Unassembled WGS sequence"/>
</dbReference>
<keyword evidence="4" id="KW-1185">Reference proteome</keyword>